<sequence length="501" mass="53842">MSRQCPTPPSNALPHSAAVGTSGRTAAPDNIPIDPVLVALDNWGPEFLRLIAPVAASVGAPLPNFGYGAGVQSPHAAASGQCPLQGGRTTVSSRPYEESSSRRAPSSRTGVQPAVNNVHGKAGPTTHRAVPSIEALYAQAMPRPVIWQFPALPPYAGTSGQTILPPHSQPPAPSQDHSNFDSLYVDDDFAHHSLGGVEERPPSVPFADSAAANISPCPGTQDTEPEDEKVREALLMLIPPSPQNCPFPECNLPVDRDTGAAHVRSAHKDMFNKKKAYVCCPVPECGARVGPANYAKHYLSHLEKHPCPNGCGSFLSRISQYEMKRHQNQCAKNLQERKISTHHDTTRPNEAIPDEDPTAAWVHSFPLQTWHTPMTTLSPTGHSTHVFTFSLPLAQAAPPLESAQYNFNLPKPPSDSAPATPQATQDRLVERAPSATTSRRPRGAAAATQAKTVKPQESALRRSTRPARSSALELRTGKRTMADHAQPVTGSAMKRRKVEEE</sequence>
<organism evidence="2 3">
    <name type="scientific">Phanerochaete sordida</name>
    <dbReference type="NCBI Taxonomy" id="48140"/>
    <lineage>
        <taxon>Eukaryota</taxon>
        <taxon>Fungi</taxon>
        <taxon>Dikarya</taxon>
        <taxon>Basidiomycota</taxon>
        <taxon>Agaricomycotina</taxon>
        <taxon>Agaricomycetes</taxon>
        <taxon>Polyporales</taxon>
        <taxon>Phanerochaetaceae</taxon>
        <taxon>Phanerochaete</taxon>
    </lineage>
</organism>
<evidence type="ECO:0000313" key="2">
    <source>
        <dbReference type="EMBL" id="GJE89105.1"/>
    </source>
</evidence>
<dbReference type="Proteomes" id="UP000703269">
    <property type="component" value="Unassembled WGS sequence"/>
</dbReference>
<gene>
    <name evidence="2" type="ORF">PsYK624_051970</name>
</gene>
<accession>A0A9P3G7A1</accession>
<proteinExistence type="predicted"/>
<evidence type="ECO:0000256" key="1">
    <source>
        <dbReference type="SAM" id="MobiDB-lite"/>
    </source>
</evidence>
<feature type="region of interest" description="Disordered" evidence="1">
    <location>
        <begin position="404"/>
        <end position="501"/>
    </location>
</feature>
<feature type="region of interest" description="Disordered" evidence="1">
    <location>
        <begin position="1"/>
        <end position="23"/>
    </location>
</feature>
<evidence type="ECO:0000313" key="3">
    <source>
        <dbReference type="Proteomes" id="UP000703269"/>
    </source>
</evidence>
<feature type="region of interest" description="Disordered" evidence="1">
    <location>
        <begin position="73"/>
        <end position="126"/>
    </location>
</feature>
<name>A0A9P3G7A1_9APHY</name>
<reference evidence="2 3" key="1">
    <citation type="submission" date="2021-08" db="EMBL/GenBank/DDBJ databases">
        <title>Draft Genome Sequence of Phanerochaete sordida strain YK-624.</title>
        <authorList>
            <person name="Mori T."/>
            <person name="Dohra H."/>
            <person name="Suzuki T."/>
            <person name="Kawagishi H."/>
            <person name="Hirai H."/>
        </authorList>
    </citation>
    <scope>NUCLEOTIDE SEQUENCE [LARGE SCALE GENOMIC DNA]</scope>
    <source>
        <strain evidence="2 3">YK-624</strain>
    </source>
</reference>
<feature type="compositionally biased region" description="Pro residues" evidence="1">
    <location>
        <begin position="1"/>
        <end position="11"/>
    </location>
</feature>
<comment type="caution">
    <text evidence="2">The sequence shown here is derived from an EMBL/GenBank/DDBJ whole genome shotgun (WGS) entry which is preliminary data.</text>
</comment>
<keyword evidence="3" id="KW-1185">Reference proteome</keyword>
<dbReference type="EMBL" id="BPQB01000011">
    <property type="protein sequence ID" value="GJE89105.1"/>
    <property type="molecule type" value="Genomic_DNA"/>
</dbReference>
<protein>
    <submittedName>
        <fullName evidence="2">Uncharacterized protein</fullName>
    </submittedName>
</protein>
<dbReference type="AlphaFoldDB" id="A0A9P3G7A1"/>